<keyword evidence="4 6" id="KW-1133">Transmembrane helix</keyword>
<evidence type="ECO:0000256" key="2">
    <source>
        <dbReference type="ARBA" id="ARBA00007362"/>
    </source>
</evidence>
<reference evidence="8 9" key="1">
    <citation type="submission" date="2019-06" db="EMBL/GenBank/DDBJ databases">
        <title>Sequencing the genomes of 1000 actinobacteria strains.</title>
        <authorList>
            <person name="Klenk H.-P."/>
        </authorList>
    </citation>
    <scope>NUCLEOTIDE SEQUENCE [LARGE SCALE GENOMIC DNA]</scope>
    <source>
        <strain evidence="8 9">DSM 45511</strain>
    </source>
</reference>
<evidence type="ECO:0000313" key="8">
    <source>
        <dbReference type="EMBL" id="TQM38654.1"/>
    </source>
</evidence>
<evidence type="ECO:0000256" key="4">
    <source>
        <dbReference type="ARBA" id="ARBA00022989"/>
    </source>
</evidence>
<keyword evidence="9" id="KW-1185">Reference proteome</keyword>
<accession>A0A543FY46</accession>
<name>A0A543FY46_9PSEU</name>
<comment type="similarity">
    <text evidence="2">Belongs to the EamA transporter family.</text>
</comment>
<evidence type="ECO:0000313" key="9">
    <source>
        <dbReference type="Proteomes" id="UP000319818"/>
    </source>
</evidence>
<dbReference type="InterPro" id="IPR050638">
    <property type="entry name" value="AA-Vitamin_Transporters"/>
</dbReference>
<feature type="transmembrane region" description="Helical" evidence="6">
    <location>
        <begin position="217"/>
        <end position="236"/>
    </location>
</feature>
<feature type="transmembrane region" description="Helical" evidence="6">
    <location>
        <begin position="38"/>
        <end position="61"/>
    </location>
</feature>
<evidence type="ECO:0000256" key="3">
    <source>
        <dbReference type="ARBA" id="ARBA00022692"/>
    </source>
</evidence>
<keyword evidence="3 6" id="KW-0812">Transmembrane</keyword>
<comment type="subcellular location">
    <subcellularLocation>
        <location evidence="1">Membrane</location>
        <topology evidence="1">Multi-pass membrane protein</topology>
    </subcellularLocation>
</comment>
<feature type="transmembrane region" description="Helical" evidence="6">
    <location>
        <begin position="243"/>
        <end position="267"/>
    </location>
</feature>
<dbReference type="EMBL" id="VFPH01000002">
    <property type="protein sequence ID" value="TQM38654.1"/>
    <property type="molecule type" value="Genomic_DNA"/>
</dbReference>
<dbReference type="SUPFAM" id="SSF103481">
    <property type="entry name" value="Multidrug resistance efflux transporter EmrE"/>
    <property type="match status" value="2"/>
</dbReference>
<dbReference type="Pfam" id="PF00892">
    <property type="entry name" value="EamA"/>
    <property type="match status" value="2"/>
</dbReference>
<feature type="transmembrane region" description="Helical" evidence="6">
    <location>
        <begin position="188"/>
        <end position="211"/>
    </location>
</feature>
<feature type="transmembrane region" description="Helical" evidence="6">
    <location>
        <begin position="151"/>
        <end position="176"/>
    </location>
</feature>
<comment type="caution">
    <text evidence="8">The sequence shown here is derived from an EMBL/GenBank/DDBJ whole genome shotgun (WGS) entry which is preliminary data.</text>
</comment>
<dbReference type="PANTHER" id="PTHR32322">
    <property type="entry name" value="INNER MEMBRANE TRANSPORTER"/>
    <property type="match status" value="1"/>
</dbReference>
<dbReference type="InterPro" id="IPR037185">
    <property type="entry name" value="EmrE-like"/>
</dbReference>
<feature type="domain" description="EamA" evidence="7">
    <location>
        <begin position="10"/>
        <end position="139"/>
    </location>
</feature>
<evidence type="ECO:0000259" key="7">
    <source>
        <dbReference type="Pfam" id="PF00892"/>
    </source>
</evidence>
<protein>
    <submittedName>
        <fullName evidence="8">DME family drug/metabolite transporter</fullName>
    </submittedName>
</protein>
<evidence type="ECO:0000256" key="6">
    <source>
        <dbReference type="SAM" id="Phobius"/>
    </source>
</evidence>
<organism evidence="8 9">
    <name type="scientific">Pseudonocardia cypriaca</name>
    <dbReference type="NCBI Taxonomy" id="882449"/>
    <lineage>
        <taxon>Bacteria</taxon>
        <taxon>Bacillati</taxon>
        <taxon>Actinomycetota</taxon>
        <taxon>Actinomycetes</taxon>
        <taxon>Pseudonocardiales</taxon>
        <taxon>Pseudonocardiaceae</taxon>
        <taxon>Pseudonocardia</taxon>
    </lineage>
</organism>
<evidence type="ECO:0000256" key="1">
    <source>
        <dbReference type="ARBA" id="ARBA00004141"/>
    </source>
</evidence>
<feature type="transmembrane region" description="Helical" evidence="6">
    <location>
        <begin position="73"/>
        <end position="93"/>
    </location>
</feature>
<evidence type="ECO:0000256" key="5">
    <source>
        <dbReference type="ARBA" id="ARBA00023136"/>
    </source>
</evidence>
<dbReference type="RefSeq" id="WP_211362260.1">
    <property type="nucleotide sequence ID" value="NZ_VFPH01000002.1"/>
</dbReference>
<keyword evidence="5 6" id="KW-0472">Membrane</keyword>
<dbReference type="InterPro" id="IPR000620">
    <property type="entry name" value="EamA_dom"/>
</dbReference>
<feature type="transmembrane region" description="Helical" evidence="6">
    <location>
        <begin position="99"/>
        <end position="117"/>
    </location>
</feature>
<gene>
    <name evidence="8" type="ORF">FB388_5898</name>
</gene>
<dbReference type="Proteomes" id="UP000319818">
    <property type="component" value="Unassembled WGS sequence"/>
</dbReference>
<dbReference type="GO" id="GO:0016020">
    <property type="term" value="C:membrane"/>
    <property type="evidence" value="ECO:0007669"/>
    <property type="project" value="UniProtKB-SubCell"/>
</dbReference>
<feature type="transmembrane region" description="Helical" evidence="6">
    <location>
        <begin position="12"/>
        <end position="32"/>
    </location>
</feature>
<dbReference type="AlphaFoldDB" id="A0A543FY46"/>
<feature type="transmembrane region" description="Helical" evidence="6">
    <location>
        <begin position="126"/>
        <end position="145"/>
    </location>
</feature>
<sequence>MSIVRTTPSSGVSFLVAAGILWGTGGLFGRMLGDATGLSAAAVATYRLAVGGLLLVAYLLVKGAPLPRSRTAWARIAAVGALAALFQVAYFTAVSFTSVSVATLVTIGSSPVLVLIARPRSADRRGLVAVGLALCGLVLLVGVPADGGPSAGAVVAGAAFALVAAAGFTVMSLLGARPVPSLDAMTTTGIGFTVGGALLAPLAVTTSGLAFAPTPTAFGLLLAFGLVPTAVAYTCYFRGLRTAAAGVGVLMALLEPVTSAVLSAVLLGDRLGASGIAGGLLLCGALVLTAGVPRRAAPGQRGERTS</sequence>
<feature type="domain" description="EamA" evidence="7">
    <location>
        <begin position="157"/>
        <end position="289"/>
    </location>
</feature>
<proteinExistence type="inferred from homology"/>
<feature type="transmembrane region" description="Helical" evidence="6">
    <location>
        <begin position="273"/>
        <end position="292"/>
    </location>
</feature>
<dbReference type="PANTHER" id="PTHR32322:SF2">
    <property type="entry name" value="EAMA DOMAIN-CONTAINING PROTEIN"/>
    <property type="match status" value="1"/>
</dbReference>